<evidence type="ECO:0000256" key="4">
    <source>
        <dbReference type="ARBA" id="ARBA00022989"/>
    </source>
</evidence>
<keyword evidence="4 6" id="KW-1133">Transmembrane helix</keyword>
<comment type="subcellular location">
    <subcellularLocation>
        <location evidence="1">Membrane</location>
        <topology evidence="1">Multi-pass membrane protein</topology>
    </subcellularLocation>
</comment>
<dbReference type="PANTHER" id="PTHR11101:SF80">
    <property type="entry name" value="PHOSPHATE TRANSPORTER"/>
    <property type="match status" value="1"/>
</dbReference>
<reference evidence="7 8" key="1">
    <citation type="submission" date="2020-02" db="EMBL/GenBank/DDBJ databases">
        <authorList>
            <person name="Sun Q."/>
        </authorList>
    </citation>
    <scope>NUCLEOTIDE SEQUENCE [LARGE SCALE GENOMIC DNA]</scope>
    <source>
        <strain evidence="7 8">YIM 13062</strain>
    </source>
</reference>
<feature type="transmembrane region" description="Helical" evidence="6">
    <location>
        <begin position="41"/>
        <end position="65"/>
    </location>
</feature>
<sequence length="342" mass="35171">MTAVLVVLALILTMGYALVNSFHDVPNATAIPVRHRALTPRAALILAALLNMLGVVAAAIMLPLADLDLFVTDLIDPAPALGVIICALLTTIGWDLLTWWWGLPSSSTSAFTGAVLGASVAVGWVGLTAELPLDMSTFWHLAVPVLVAPVVAFVIAWVLVIPAVRGLRHVEANQVRLLARVGMVVGSTGTNVGHGLFHGQRVLLLLLTIPALGGFTSGASDSALPAAVVVTALAFAIGSLFGAWRIARTISTRMVGTDALRGGIAQVVCGLLLFAGGITSGVTLSTSQTTTAAVLGTGINQKYRATNHRIVGQILVCWVLTPVVSAVVGGTLALAISPLLGA</sequence>
<dbReference type="AlphaFoldDB" id="A0A846U6D8"/>
<evidence type="ECO:0000256" key="5">
    <source>
        <dbReference type="ARBA" id="ARBA00023136"/>
    </source>
</evidence>
<evidence type="ECO:0000256" key="6">
    <source>
        <dbReference type="SAM" id="Phobius"/>
    </source>
</evidence>
<dbReference type="GO" id="GO:0005315">
    <property type="term" value="F:phosphate transmembrane transporter activity"/>
    <property type="evidence" value="ECO:0007669"/>
    <property type="project" value="InterPro"/>
</dbReference>
<evidence type="ECO:0000256" key="3">
    <source>
        <dbReference type="ARBA" id="ARBA00022692"/>
    </source>
</evidence>
<feature type="transmembrane region" description="Helical" evidence="6">
    <location>
        <begin position="226"/>
        <end position="247"/>
    </location>
</feature>
<feature type="transmembrane region" description="Helical" evidence="6">
    <location>
        <begin position="310"/>
        <end position="336"/>
    </location>
</feature>
<keyword evidence="3 6" id="KW-0812">Transmembrane</keyword>
<proteinExistence type="predicted"/>
<dbReference type="GO" id="GO:0035435">
    <property type="term" value="P:phosphate ion transmembrane transport"/>
    <property type="evidence" value="ECO:0007669"/>
    <property type="project" value="TreeGrafter"/>
</dbReference>
<gene>
    <name evidence="7" type="ORF">GTW58_10550</name>
</gene>
<evidence type="ECO:0000256" key="2">
    <source>
        <dbReference type="ARBA" id="ARBA00022448"/>
    </source>
</evidence>
<protein>
    <submittedName>
        <fullName evidence="7">Inorganic phosphate transporter</fullName>
    </submittedName>
</protein>
<comment type="caution">
    <text evidence="7">The sequence shown here is derived from an EMBL/GenBank/DDBJ whole genome shotgun (WGS) entry which is preliminary data.</text>
</comment>
<keyword evidence="5 6" id="KW-0472">Membrane</keyword>
<accession>A0A846U6D8</accession>
<evidence type="ECO:0000313" key="8">
    <source>
        <dbReference type="Proteomes" id="UP000521379"/>
    </source>
</evidence>
<keyword evidence="8" id="KW-1185">Reference proteome</keyword>
<dbReference type="EMBL" id="JAAVUN010000022">
    <property type="protein sequence ID" value="NKE10361.1"/>
    <property type="molecule type" value="Genomic_DNA"/>
</dbReference>
<name>A0A846U6D8_9MICC</name>
<organism evidence="7 8">
    <name type="scientific">Kocuria subflava</name>
    <dbReference type="NCBI Taxonomy" id="1736139"/>
    <lineage>
        <taxon>Bacteria</taxon>
        <taxon>Bacillati</taxon>
        <taxon>Actinomycetota</taxon>
        <taxon>Actinomycetes</taxon>
        <taxon>Micrococcales</taxon>
        <taxon>Micrococcaceae</taxon>
        <taxon>Kocuria</taxon>
    </lineage>
</organism>
<dbReference type="GO" id="GO:0016020">
    <property type="term" value="C:membrane"/>
    <property type="evidence" value="ECO:0007669"/>
    <property type="project" value="UniProtKB-SubCell"/>
</dbReference>
<feature type="transmembrane region" description="Helical" evidence="6">
    <location>
        <begin position="77"/>
        <end position="102"/>
    </location>
</feature>
<dbReference type="Pfam" id="PF01384">
    <property type="entry name" value="PHO4"/>
    <property type="match status" value="2"/>
</dbReference>
<dbReference type="PANTHER" id="PTHR11101">
    <property type="entry name" value="PHOSPHATE TRANSPORTER"/>
    <property type="match status" value="1"/>
</dbReference>
<feature type="transmembrane region" description="Helical" evidence="6">
    <location>
        <begin position="259"/>
        <end position="278"/>
    </location>
</feature>
<evidence type="ECO:0000256" key="1">
    <source>
        <dbReference type="ARBA" id="ARBA00004141"/>
    </source>
</evidence>
<keyword evidence="2" id="KW-0813">Transport</keyword>
<dbReference type="InterPro" id="IPR001204">
    <property type="entry name" value="Phos_transporter"/>
</dbReference>
<feature type="transmembrane region" description="Helical" evidence="6">
    <location>
        <begin position="141"/>
        <end position="165"/>
    </location>
</feature>
<feature type="transmembrane region" description="Helical" evidence="6">
    <location>
        <begin position="108"/>
        <end position="129"/>
    </location>
</feature>
<dbReference type="Proteomes" id="UP000521379">
    <property type="component" value="Unassembled WGS sequence"/>
</dbReference>
<evidence type="ECO:0000313" key="7">
    <source>
        <dbReference type="EMBL" id="NKE10361.1"/>
    </source>
</evidence>
<dbReference type="RefSeq" id="WP_119933409.1">
    <property type="nucleotide sequence ID" value="NZ_JAAVUN010000022.1"/>
</dbReference>